<keyword evidence="1" id="KW-0812">Transmembrane</keyword>
<keyword evidence="1" id="KW-1133">Transmembrane helix</keyword>
<reference evidence="4" key="1">
    <citation type="submission" date="2019-11" db="EMBL/GenBank/DDBJ databases">
        <title>Description of Pedobacter sp. LMG 31464T.</title>
        <authorList>
            <person name="Carlier A."/>
            <person name="Qi S."/>
            <person name="Vandamme P."/>
        </authorList>
    </citation>
    <scope>NUCLEOTIDE SEQUENCE</scope>
    <source>
        <strain evidence="4">LMG 31464</strain>
    </source>
</reference>
<accession>A0A923DY94</accession>
<dbReference type="PANTHER" id="PTHR30273:SF2">
    <property type="entry name" value="PROTEIN FECR"/>
    <property type="match status" value="1"/>
</dbReference>
<dbReference type="Gene3D" id="2.60.120.1440">
    <property type="match status" value="1"/>
</dbReference>
<organism evidence="4 5">
    <name type="scientific">Pedobacter planticolens</name>
    <dbReference type="NCBI Taxonomy" id="2679964"/>
    <lineage>
        <taxon>Bacteria</taxon>
        <taxon>Pseudomonadati</taxon>
        <taxon>Bacteroidota</taxon>
        <taxon>Sphingobacteriia</taxon>
        <taxon>Sphingobacteriales</taxon>
        <taxon>Sphingobacteriaceae</taxon>
        <taxon>Pedobacter</taxon>
    </lineage>
</organism>
<evidence type="ECO:0000259" key="3">
    <source>
        <dbReference type="Pfam" id="PF16344"/>
    </source>
</evidence>
<feature type="transmembrane region" description="Helical" evidence="1">
    <location>
        <begin position="76"/>
        <end position="97"/>
    </location>
</feature>
<dbReference type="Pfam" id="PF04773">
    <property type="entry name" value="FecR"/>
    <property type="match status" value="1"/>
</dbReference>
<name>A0A923DY94_9SPHI</name>
<dbReference type="PANTHER" id="PTHR30273">
    <property type="entry name" value="PERIPLASMIC SIGNAL SENSOR AND SIGMA FACTOR ACTIVATOR FECR-RELATED"/>
    <property type="match status" value="1"/>
</dbReference>
<keyword evidence="5" id="KW-1185">Reference proteome</keyword>
<sequence length="385" mass="43500">MEREEFLKLAEKISIGIATDEEVRLYNTYYNHLEGKQSFWNKSTLSLKATIESELLKNIKQQIEKERLPIVKKLNVWYRVVAAAVILVVTGSGIYYYQKQNQILLHKAQIAKEIQPGGNNAVLTLANGKKITLTNAANGEIAKQAGLSIVKTADGQLVYTVLEKETAAQESSVAYNTIETPKGGQYRVDLPDGTKVWINAASSLKYPTHFIGNERKVELTGEGYFEVAKDKTKPFKVLTDKQEIQVLGTHFNVNAYNDENDVRTTLLEGSVKVHGNQSAHFTILKPGQQSILKGQEIAVKTVDVDEMIAWKNGLFLFNHEEMGSSMRKISRWYNIEVEYKVNSNKDVYFEGSLPRTYTLEQTLRILEKAGSFKFKIEGRRLIVTL</sequence>
<evidence type="ECO:0000313" key="5">
    <source>
        <dbReference type="Proteomes" id="UP000601055"/>
    </source>
</evidence>
<proteinExistence type="predicted"/>
<protein>
    <submittedName>
        <fullName evidence="4">DUF4974 domain-containing protein</fullName>
    </submittedName>
</protein>
<dbReference type="InterPro" id="IPR006860">
    <property type="entry name" value="FecR"/>
</dbReference>
<dbReference type="EMBL" id="WNXD01000001">
    <property type="protein sequence ID" value="MBB2144860.1"/>
    <property type="molecule type" value="Genomic_DNA"/>
</dbReference>
<dbReference type="GO" id="GO:0016989">
    <property type="term" value="F:sigma factor antagonist activity"/>
    <property type="evidence" value="ECO:0007669"/>
    <property type="project" value="TreeGrafter"/>
</dbReference>
<dbReference type="InterPro" id="IPR012373">
    <property type="entry name" value="Ferrdict_sens_TM"/>
</dbReference>
<dbReference type="InterPro" id="IPR032508">
    <property type="entry name" value="FecR_C"/>
</dbReference>
<dbReference type="Gene3D" id="3.55.50.30">
    <property type="match status" value="1"/>
</dbReference>
<dbReference type="PIRSF" id="PIRSF018266">
    <property type="entry name" value="FecR"/>
    <property type="match status" value="1"/>
</dbReference>
<dbReference type="AlphaFoldDB" id="A0A923DY94"/>
<evidence type="ECO:0000313" key="4">
    <source>
        <dbReference type="EMBL" id="MBB2144860.1"/>
    </source>
</evidence>
<dbReference type="FunFam" id="2.60.120.1440:FF:000001">
    <property type="entry name" value="Putative anti-sigma factor"/>
    <property type="match status" value="1"/>
</dbReference>
<evidence type="ECO:0000259" key="2">
    <source>
        <dbReference type="Pfam" id="PF04773"/>
    </source>
</evidence>
<dbReference type="Proteomes" id="UP000601055">
    <property type="component" value="Unassembled WGS sequence"/>
</dbReference>
<evidence type="ECO:0000256" key="1">
    <source>
        <dbReference type="SAM" id="Phobius"/>
    </source>
</evidence>
<comment type="caution">
    <text evidence="4">The sequence shown here is derived from an EMBL/GenBank/DDBJ whole genome shotgun (WGS) entry which is preliminary data.</text>
</comment>
<dbReference type="Pfam" id="PF16344">
    <property type="entry name" value="FecR_C"/>
    <property type="match status" value="1"/>
</dbReference>
<feature type="domain" description="Protein FecR C-terminal" evidence="3">
    <location>
        <begin position="315"/>
        <end position="383"/>
    </location>
</feature>
<dbReference type="RefSeq" id="WP_182921532.1">
    <property type="nucleotide sequence ID" value="NZ_WNXD01000001.1"/>
</dbReference>
<keyword evidence="1" id="KW-0472">Membrane</keyword>
<feature type="domain" description="FecR protein" evidence="2">
    <location>
        <begin position="177"/>
        <end position="272"/>
    </location>
</feature>
<gene>
    <name evidence="4" type="ORF">GM921_05160</name>
</gene>